<organism evidence="7 8">
    <name type="scientific">Methylobacterium haplocladii</name>
    <dbReference type="NCBI Taxonomy" id="1176176"/>
    <lineage>
        <taxon>Bacteria</taxon>
        <taxon>Pseudomonadati</taxon>
        <taxon>Pseudomonadota</taxon>
        <taxon>Alphaproteobacteria</taxon>
        <taxon>Hyphomicrobiales</taxon>
        <taxon>Methylobacteriaceae</taxon>
        <taxon>Methylobacterium</taxon>
    </lineage>
</organism>
<dbReference type="InterPro" id="IPR006885">
    <property type="entry name" value="NADH_UbQ_FeS_4_mit-like"/>
</dbReference>
<name>A0A512IN18_9HYPH</name>
<dbReference type="Pfam" id="PF04800">
    <property type="entry name" value="NDUS4"/>
    <property type="match status" value="1"/>
</dbReference>
<evidence type="ECO:0000313" key="7">
    <source>
        <dbReference type="EMBL" id="GEO99103.1"/>
    </source>
</evidence>
<keyword evidence="2" id="KW-0813">Transport</keyword>
<evidence type="ECO:0000256" key="6">
    <source>
        <dbReference type="ARBA" id="ARBA00023136"/>
    </source>
</evidence>
<evidence type="ECO:0000256" key="4">
    <source>
        <dbReference type="ARBA" id="ARBA00022946"/>
    </source>
</evidence>
<keyword evidence="3" id="KW-0679">Respiratory chain</keyword>
<evidence type="ECO:0000256" key="1">
    <source>
        <dbReference type="ARBA" id="ARBA00004370"/>
    </source>
</evidence>
<keyword evidence="7" id="KW-0830">Ubiquinone</keyword>
<proteinExistence type="predicted"/>
<accession>A0A512IN18</accession>
<dbReference type="EMBL" id="BJZT01000014">
    <property type="protein sequence ID" value="GEO99103.1"/>
    <property type="molecule type" value="Genomic_DNA"/>
</dbReference>
<dbReference type="Proteomes" id="UP000321258">
    <property type="component" value="Unassembled WGS sequence"/>
</dbReference>
<evidence type="ECO:0000256" key="3">
    <source>
        <dbReference type="ARBA" id="ARBA00022660"/>
    </source>
</evidence>
<gene>
    <name evidence="7" type="ORF">MHA02_14910</name>
</gene>
<dbReference type="GO" id="GO:0016020">
    <property type="term" value="C:membrane"/>
    <property type="evidence" value="ECO:0007669"/>
    <property type="project" value="UniProtKB-SubCell"/>
</dbReference>
<keyword evidence="8" id="KW-1185">Reference proteome</keyword>
<sequence>MSSARIFRPSKDASQSGMARTKQWLLEFDRTSAREADPLMGWTSSSDMLQQVRLEFDTAEEAVAYAEREGIAYRIETPRPQTVRKGLSYSDNFKFNRTAPWTH</sequence>
<dbReference type="InterPro" id="IPR038532">
    <property type="entry name" value="NDUFS4-like_sf"/>
</dbReference>
<keyword evidence="5" id="KW-0249">Electron transport</keyword>
<evidence type="ECO:0000256" key="5">
    <source>
        <dbReference type="ARBA" id="ARBA00022982"/>
    </source>
</evidence>
<dbReference type="PANTHER" id="PTHR12219">
    <property type="entry name" value="NADH-UBIQUINONE OXIDOREDUCTASE"/>
    <property type="match status" value="1"/>
</dbReference>
<comment type="subcellular location">
    <subcellularLocation>
        <location evidence="1">Membrane</location>
    </subcellularLocation>
</comment>
<dbReference type="AlphaFoldDB" id="A0A512IN18"/>
<reference evidence="7 8" key="1">
    <citation type="submission" date="2019-07" db="EMBL/GenBank/DDBJ databases">
        <title>Whole genome shotgun sequence of Methylobacterium haplocladii NBRC 107714.</title>
        <authorList>
            <person name="Hosoyama A."/>
            <person name="Uohara A."/>
            <person name="Ohji S."/>
            <person name="Ichikawa N."/>
        </authorList>
    </citation>
    <scope>NUCLEOTIDE SEQUENCE [LARGE SCALE GENOMIC DNA]</scope>
    <source>
        <strain evidence="7 8">NBRC 107714</strain>
    </source>
</reference>
<dbReference type="PANTHER" id="PTHR12219:SF8">
    <property type="entry name" value="NADH DEHYDROGENASE [UBIQUINONE] IRON-SULFUR PROTEIN 4, MITOCHONDRIAL"/>
    <property type="match status" value="1"/>
</dbReference>
<dbReference type="OrthoDB" id="9799572at2"/>
<evidence type="ECO:0000313" key="8">
    <source>
        <dbReference type="Proteomes" id="UP000321258"/>
    </source>
</evidence>
<evidence type="ECO:0000256" key="2">
    <source>
        <dbReference type="ARBA" id="ARBA00022448"/>
    </source>
</evidence>
<comment type="caution">
    <text evidence="7">The sequence shown here is derived from an EMBL/GenBank/DDBJ whole genome shotgun (WGS) entry which is preliminary data.</text>
</comment>
<dbReference type="Gene3D" id="3.30.160.190">
    <property type="entry name" value="atu1810 like domain"/>
    <property type="match status" value="1"/>
</dbReference>
<keyword evidence="6" id="KW-0472">Membrane</keyword>
<keyword evidence="4" id="KW-0809">Transit peptide</keyword>
<dbReference type="RefSeq" id="WP_147078012.1">
    <property type="nucleotide sequence ID" value="NZ_BJZT01000014.1"/>
</dbReference>
<protein>
    <submittedName>
        <fullName evidence="7">NADH-ubiquinone oxidoreductase</fullName>
    </submittedName>
</protein>
<dbReference type="GO" id="GO:0022900">
    <property type="term" value="P:electron transport chain"/>
    <property type="evidence" value="ECO:0007669"/>
    <property type="project" value="InterPro"/>
</dbReference>